<evidence type="ECO:0000313" key="2">
    <source>
        <dbReference type="EMBL" id="GKH02042.1"/>
    </source>
</evidence>
<proteinExistence type="predicted"/>
<dbReference type="AlphaFoldDB" id="A0A174IHL1"/>
<organism evidence="1 3">
    <name type="scientific">Hungatella hathewayi</name>
    <dbReference type="NCBI Taxonomy" id="154046"/>
    <lineage>
        <taxon>Bacteria</taxon>
        <taxon>Bacillati</taxon>
        <taxon>Bacillota</taxon>
        <taxon>Clostridia</taxon>
        <taxon>Lachnospirales</taxon>
        <taxon>Lachnospiraceae</taxon>
        <taxon>Hungatella</taxon>
    </lineage>
</organism>
<dbReference type="EMBL" id="CYZE01000013">
    <property type="protein sequence ID" value="CUO84585.1"/>
    <property type="molecule type" value="Genomic_DNA"/>
</dbReference>
<evidence type="ECO:0000313" key="3">
    <source>
        <dbReference type="Proteomes" id="UP000095651"/>
    </source>
</evidence>
<name>A0A174IHL1_9FIRM</name>
<sequence>MNDRNGANELFNVIKTIVNNYLNNRKVAAVVIGEYKGNAVMVGNLPIPMSMITGNMVSKIAAGDKVRLLRNDGGREYYILEIIGKPYQTGG</sequence>
<dbReference type="Proteomes" id="UP001055091">
    <property type="component" value="Unassembled WGS sequence"/>
</dbReference>
<reference evidence="1 3" key="1">
    <citation type="submission" date="2015-09" db="EMBL/GenBank/DDBJ databases">
        <authorList>
            <consortium name="Pathogen Informatics"/>
        </authorList>
    </citation>
    <scope>NUCLEOTIDE SEQUENCE [LARGE SCALE GENOMIC DNA]</scope>
    <source>
        <strain evidence="1 3">2789STDY5608850</strain>
    </source>
</reference>
<protein>
    <submittedName>
        <fullName evidence="1">Phage protein</fullName>
    </submittedName>
</protein>
<reference evidence="2" key="2">
    <citation type="submission" date="2022-01" db="EMBL/GenBank/DDBJ databases">
        <title>Novel bile acid biosynthetic pathways are enriched in the microbiome of centenarians.</title>
        <authorList>
            <person name="Sato Y."/>
            <person name="Atarashi K."/>
            <person name="Plichta R.D."/>
            <person name="Arai Y."/>
            <person name="Sasajima S."/>
            <person name="Kearney M.S."/>
            <person name="Suda W."/>
            <person name="Takeshita K."/>
            <person name="Sasaki T."/>
            <person name="Okamoto S."/>
            <person name="Skelly N.A."/>
            <person name="Okamura Y."/>
            <person name="Vlamakis H."/>
            <person name="Li Y."/>
            <person name="Tanoue T."/>
            <person name="Takei H."/>
            <person name="Nittono H."/>
            <person name="Narushima S."/>
            <person name="Irie J."/>
            <person name="Itoh H."/>
            <person name="Moriya K."/>
            <person name="Sugiura Y."/>
            <person name="Suematsu M."/>
            <person name="Moritoki N."/>
            <person name="Shibata S."/>
            <person name="Littman R.D."/>
            <person name="Fischbach A.M."/>
            <person name="Uwamino Y."/>
            <person name="Inoue T."/>
            <person name="Honda A."/>
            <person name="Hattori M."/>
            <person name="Murai T."/>
            <person name="Xavier J.R."/>
            <person name="Hirose N."/>
            <person name="Honda K."/>
        </authorList>
    </citation>
    <scope>NUCLEOTIDE SEQUENCE</scope>
    <source>
        <strain evidence="2">CE91-St55</strain>
    </source>
</reference>
<dbReference type="EMBL" id="BQNJ01000001">
    <property type="protein sequence ID" value="GKH02042.1"/>
    <property type="molecule type" value="Genomic_DNA"/>
</dbReference>
<dbReference type="RefSeq" id="WP_006774110.1">
    <property type="nucleotide sequence ID" value="NZ_BQNJ01000001.1"/>
</dbReference>
<evidence type="ECO:0000313" key="1">
    <source>
        <dbReference type="EMBL" id="CUO84585.1"/>
    </source>
</evidence>
<accession>A0A174IHL1</accession>
<gene>
    <name evidence="2" type="ORF">CE91St55_40230</name>
    <name evidence="1" type="ORF">ERS852407_04146</name>
</gene>
<dbReference type="GeneID" id="93147882"/>
<dbReference type="Proteomes" id="UP000095651">
    <property type="component" value="Unassembled WGS sequence"/>
</dbReference>